<dbReference type="Proteomes" id="UP000023435">
    <property type="component" value="Unassembled WGS sequence"/>
</dbReference>
<dbReference type="RefSeq" id="WP_036110674.1">
    <property type="nucleotide sequence ID" value="NZ_JAJA02000001.1"/>
</dbReference>
<name>A0A108UDC4_9GAMM</name>
<sequence length="143" mass="16811">MAYEPLRMIWDYADGPRTGIADHNGRPHYFSCVFDEEIGIYGDLFDITPIDEETFAWAQEHWAIWQRWETEAHAGRLSADSHPKYGHFDPRYNELETLLDKAIDRLAAQTLRRHGEIRRASIDGELFPGQWNRLEIEWTQPPV</sequence>
<dbReference type="AlphaFoldDB" id="A0A108UDC4"/>
<evidence type="ECO:0000313" key="2">
    <source>
        <dbReference type="Proteomes" id="UP000023435"/>
    </source>
</evidence>
<keyword evidence="2" id="KW-1185">Reference proteome</keyword>
<proteinExistence type="predicted"/>
<organism evidence="1 2">
    <name type="scientific">Lysobacter capsici AZ78</name>
    <dbReference type="NCBI Taxonomy" id="1444315"/>
    <lineage>
        <taxon>Bacteria</taxon>
        <taxon>Pseudomonadati</taxon>
        <taxon>Pseudomonadota</taxon>
        <taxon>Gammaproteobacteria</taxon>
        <taxon>Lysobacterales</taxon>
        <taxon>Lysobacteraceae</taxon>
        <taxon>Lysobacter</taxon>
    </lineage>
</organism>
<dbReference type="OrthoDB" id="3078379at2"/>
<reference evidence="1 2" key="1">
    <citation type="journal article" date="2014" name="Genome Announc.">
        <title>Draft Genome Sequence of Lysobacter capsici AZ78, a Bacterium Antagonistic to Plant-Pathogenic Oomycetes.</title>
        <authorList>
            <person name="Puopolo G."/>
            <person name="Sonego P."/>
            <person name="Engelen K."/>
            <person name="Pertot I."/>
        </authorList>
    </citation>
    <scope>NUCLEOTIDE SEQUENCE [LARGE SCALE GENOMIC DNA]</scope>
    <source>
        <strain evidence="1 2">AZ78</strain>
    </source>
</reference>
<evidence type="ECO:0000313" key="1">
    <source>
        <dbReference type="EMBL" id="KWS07138.1"/>
    </source>
</evidence>
<comment type="caution">
    <text evidence="1">The sequence shown here is derived from an EMBL/GenBank/DDBJ whole genome shotgun (WGS) entry which is preliminary data.</text>
</comment>
<dbReference type="EMBL" id="JAJA02000001">
    <property type="protein sequence ID" value="KWS07138.1"/>
    <property type="molecule type" value="Genomic_DNA"/>
</dbReference>
<gene>
    <name evidence="1" type="ORF">AZ78_4698</name>
</gene>
<accession>A0A108UDC4</accession>
<protein>
    <submittedName>
        <fullName evidence="1">Uncharacterized protein</fullName>
    </submittedName>
</protein>